<protein>
    <submittedName>
        <fullName evidence="4">NAD(P)H dehydrogenase (Quinone) family protein</fullName>
    </submittedName>
</protein>
<comment type="similarity">
    <text evidence="1">Belongs to the NAD(P)H dehydrogenase (quinone) family.</text>
</comment>
<sequence>MTNLLVIDGHPDAGSLTSALARRYAAGAGERTIMLPLRELAFEPQLRDGYRGVQALEPDLAHARELLEWSDHVTVLTPVWWGSVPGLLKGFFDRALERGWAFRYLDNGRPEGLLPGRTGRLVVTADSPRWYLPLVGDTTVKQVRGRTLEFCGIKPVKVTRFTGVHSSTPEQRAAWLERMAGLGAADAGRRTRGRMPAPAA</sequence>
<evidence type="ECO:0000259" key="3">
    <source>
        <dbReference type="Pfam" id="PF02525"/>
    </source>
</evidence>
<reference evidence="4" key="1">
    <citation type="submission" date="2020-02" db="EMBL/GenBank/DDBJ databases">
        <authorList>
            <person name="Meier V. D."/>
        </authorList>
    </citation>
    <scope>NUCLEOTIDE SEQUENCE</scope>
    <source>
        <strain evidence="4">AVDCRST_MAG06</strain>
    </source>
</reference>
<dbReference type="AlphaFoldDB" id="A0A6J4P610"/>
<gene>
    <name evidence="4" type="ORF">AVDCRST_MAG06-2623</name>
</gene>
<dbReference type="GO" id="GO:0005829">
    <property type="term" value="C:cytosol"/>
    <property type="evidence" value="ECO:0007669"/>
    <property type="project" value="TreeGrafter"/>
</dbReference>
<feature type="domain" description="Flavodoxin-like fold" evidence="3">
    <location>
        <begin position="3"/>
        <end position="178"/>
    </location>
</feature>
<dbReference type="InterPro" id="IPR003680">
    <property type="entry name" value="Flavodoxin_fold"/>
</dbReference>
<accession>A0A6J4P610</accession>
<dbReference type="InterPro" id="IPR051545">
    <property type="entry name" value="NAD(P)H_dehydrogenase_qn"/>
</dbReference>
<dbReference type="RefSeq" id="WP_295660382.1">
    <property type="nucleotide sequence ID" value="NZ_CADCUP010000174.1"/>
</dbReference>
<keyword evidence="2" id="KW-0560">Oxidoreductase</keyword>
<dbReference type="Pfam" id="PF02525">
    <property type="entry name" value="Flavodoxin_2"/>
    <property type="match status" value="1"/>
</dbReference>
<proteinExistence type="inferred from homology"/>
<evidence type="ECO:0000256" key="1">
    <source>
        <dbReference type="ARBA" id="ARBA00006252"/>
    </source>
</evidence>
<dbReference type="PANTHER" id="PTHR10204">
    <property type="entry name" value="NAD P H OXIDOREDUCTASE-RELATED"/>
    <property type="match status" value="1"/>
</dbReference>
<dbReference type="EMBL" id="CADCUP010000174">
    <property type="protein sequence ID" value="CAA9407238.1"/>
    <property type="molecule type" value="Genomic_DNA"/>
</dbReference>
<dbReference type="PANTHER" id="PTHR10204:SF34">
    <property type="entry name" value="NAD(P)H DEHYDROGENASE [QUINONE] 1 ISOFORM 1"/>
    <property type="match status" value="1"/>
</dbReference>
<dbReference type="Gene3D" id="3.40.50.360">
    <property type="match status" value="1"/>
</dbReference>
<dbReference type="SUPFAM" id="SSF52218">
    <property type="entry name" value="Flavoproteins"/>
    <property type="match status" value="1"/>
</dbReference>
<evidence type="ECO:0000313" key="4">
    <source>
        <dbReference type="EMBL" id="CAA9407238.1"/>
    </source>
</evidence>
<name>A0A6J4P610_9ACTN</name>
<evidence type="ECO:0000256" key="2">
    <source>
        <dbReference type="ARBA" id="ARBA00023002"/>
    </source>
</evidence>
<organism evidence="4">
    <name type="scientific">uncultured Nocardioides sp</name>
    <dbReference type="NCBI Taxonomy" id="198441"/>
    <lineage>
        <taxon>Bacteria</taxon>
        <taxon>Bacillati</taxon>
        <taxon>Actinomycetota</taxon>
        <taxon>Actinomycetes</taxon>
        <taxon>Propionibacteriales</taxon>
        <taxon>Nocardioidaceae</taxon>
        <taxon>Nocardioides</taxon>
        <taxon>environmental samples</taxon>
    </lineage>
</organism>
<dbReference type="GO" id="GO:0003955">
    <property type="term" value="F:NAD(P)H dehydrogenase (quinone) activity"/>
    <property type="evidence" value="ECO:0007669"/>
    <property type="project" value="TreeGrafter"/>
</dbReference>
<dbReference type="InterPro" id="IPR029039">
    <property type="entry name" value="Flavoprotein-like_sf"/>
</dbReference>